<proteinExistence type="predicted"/>
<evidence type="ECO:0000256" key="1">
    <source>
        <dbReference type="SAM" id="MobiDB-lite"/>
    </source>
</evidence>
<evidence type="ECO:0000313" key="3">
    <source>
        <dbReference type="Proteomes" id="UP001286313"/>
    </source>
</evidence>
<keyword evidence="3" id="KW-1185">Reference proteome</keyword>
<organism evidence="2 3">
    <name type="scientific">Petrolisthes cinctipes</name>
    <name type="common">Flat porcelain crab</name>
    <dbReference type="NCBI Taxonomy" id="88211"/>
    <lineage>
        <taxon>Eukaryota</taxon>
        <taxon>Metazoa</taxon>
        <taxon>Ecdysozoa</taxon>
        <taxon>Arthropoda</taxon>
        <taxon>Crustacea</taxon>
        <taxon>Multicrustacea</taxon>
        <taxon>Malacostraca</taxon>
        <taxon>Eumalacostraca</taxon>
        <taxon>Eucarida</taxon>
        <taxon>Decapoda</taxon>
        <taxon>Pleocyemata</taxon>
        <taxon>Anomura</taxon>
        <taxon>Galatheoidea</taxon>
        <taxon>Porcellanidae</taxon>
        <taxon>Petrolisthes</taxon>
    </lineage>
</organism>
<dbReference type="EMBL" id="JAWQEG010008783">
    <property type="protein sequence ID" value="KAK3849650.1"/>
    <property type="molecule type" value="Genomic_DNA"/>
</dbReference>
<sequence>MTSFLLPQHNRQPLSLIHNTTDQPPSLFHNTTDNPLPSSTTQQMTPFPRPQHNTRPPSFFHNKTDNPFPSSSTQHMTPLRVVDVHLGRFD</sequence>
<gene>
    <name evidence="2" type="ORF">Pcinc_043604</name>
</gene>
<protein>
    <submittedName>
        <fullName evidence="2">Uncharacterized protein</fullName>
    </submittedName>
</protein>
<dbReference type="Proteomes" id="UP001286313">
    <property type="component" value="Unassembled WGS sequence"/>
</dbReference>
<dbReference type="AlphaFoldDB" id="A0AAE1BFN4"/>
<reference evidence="2" key="1">
    <citation type="submission" date="2023-10" db="EMBL/GenBank/DDBJ databases">
        <title>Genome assemblies of two species of porcelain crab, Petrolisthes cinctipes and Petrolisthes manimaculis (Anomura: Porcellanidae).</title>
        <authorList>
            <person name="Angst P."/>
        </authorList>
    </citation>
    <scope>NUCLEOTIDE SEQUENCE</scope>
    <source>
        <strain evidence="2">PB745_01</strain>
        <tissue evidence="2">Gill</tissue>
    </source>
</reference>
<name>A0AAE1BFN4_PETCI</name>
<comment type="caution">
    <text evidence="2">The sequence shown here is derived from an EMBL/GenBank/DDBJ whole genome shotgun (WGS) entry which is preliminary data.</text>
</comment>
<feature type="region of interest" description="Disordered" evidence="1">
    <location>
        <begin position="1"/>
        <end position="76"/>
    </location>
</feature>
<accession>A0AAE1BFN4</accession>
<feature type="compositionally biased region" description="Polar residues" evidence="1">
    <location>
        <begin position="65"/>
        <end position="76"/>
    </location>
</feature>
<feature type="compositionally biased region" description="Polar residues" evidence="1">
    <location>
        <begin position="1"/>
        <end position="56"/>
    </location>
</feature>
<evidence type="ECO:0000313" key="2">
    <source>
        <dbReference type="EMBL" id="KAK3849650.1"/>
    </source>
</evidence>